<organism evidence="2 3">
    <name type="scientific">Sulfitobacter porphyrae</name>
    <dbReference type="NCBI Taxonomy" id="1246864"/>
    <lineage>
        <taxon>Bacteria</taxon>
        <taxon>Pseudomonadati</taxon>
        <taxon>Pseudomonadota</taxon>
        <taxon>Alphaproteobacteria</taxon>
        <taxon>Rhodobacterales</taxon>
        <taxon>Roseobacteraceae</taxon>
        <taxon>Sulfitobacter</taxon>
    </lineage>
</organism>
<comment type="caution">
    <text evidence="2">The sequence shown here is derived from an EMBL/GenBank/DDBJ whole genome shotgun (WGS) entry which is preliminary data.</text>
</comment>
<reference evidence="3" key="1">
    <citation type="journal article" date="2019" name="Int. J. Syst. Evol. Microbiol.">
        <title>The Global Catalogue of Microorganisms (GCM) 10K type strain sequencing project: providing services to taxonomists for standard genome sequencing and annotation.</title>
        <authorList>
            <consortium name="The Broad Institute Genomics Platform"/>
            <consortium name="The Broad Institute Genome Sequencing Center for Infectious Disease"/>
            <person name="Wu L."/>
            <person name="Ma J."/>
        </authorList>
    </citation>
    <scope>NUCLEOTIDE SEQUENCE [LARGE SCALE GENOMIC DNA]</scope>
    <source>
        <strain evidence="3">CCUG 66188</strain>
    </source>
</reference>
<accession>A0ABW2B5V6</accession>
<gene>
    <name evidence="2" type="ORF">ACFQFQ_14415</name>
</gene>
<feature type="region of interest" description="Disordered" evidence="1">
    <location>
        <begin position="1"/>
        <end position="25"/>
    </location>
</feature>
<protein>
    <submittedName>
        <fullName evidence="2">Uncharacterized protein</fullName>
    </submittedName>
</protein>
<sequence>MTGPAARQLRKPGIAAPAPEGPFDRQRIENTGILHRIFRPVYKSFKNTEIVLQRNQAIPYGYFNPYSARYDPAQEEICVLRELPLIMRARILSRRNTRCLTPKSTRHPMPWSKAHM</sequence>
<name>A0ABW2B5V6_9RHOB</name>
<proteinExistence type="predicted"/>
<evidence type="ECO:0000256" key="1">
    <source>
        <dbReference type="SAM" id="MobiDB-lite"/>
    </source>
</evidence>
<evidence type="ECO:0000313" key="2">
    <source>
        <dbReference type="EMBL" id="MFC6760409.1"/>
    </source>
</evidence>
<evidence type="ECO:0000313" key="3">
    <source>
        <dbReference type="Proteomes" id="UP001596353"/>
    </source>
</evidence>
<keyword evidence="3" id="KW-1185">Reference proteome</keyword>
<dbReference type="EMBL" id="JBHSWG010000001">
    <property type="protein sequence ID" value="MFC6760409.1"/>
    <property type="molecule type" value="Genomic_DNA"/>
</dbReference>
<dbReference type="Proteomes" id="UP001596353">
    <property type="component" value="Unassembled WGS sequence"/>
</dbReference>